<evidence type="ECO:0000313" key="1">
    <source>
        <dbReference type="EMBL" id="KUI61395.1"/>
    </source>
</evidence>
<organism evidence="1 2">
    <name type="scientific">Cytospora mali</name>
    <name type="common">Apple Valsa canker fungus</name>
    <name type="synonym">Valsa mali</name>
    <dbReference type="NCBI Taxonomy" id="578113"/>
    <lineage>
        <taxon>Eukaryota</taxon>
        <taxon>Fungi</taxon>
        <taxon>Dikarya</taxon>
        <taxon>Ascomycota</taxon>
        <taxon>Pezizomycotina</taxon>
        <taxon>Sordariomycetes</taxon>
        <taxon>Sordariomycetidae</taxon>
        <taxon>Diaporthales</taxon>
        <taxon>Cytosporaceae</taxon>
        <taxon>Cytospora</taxon>
    </lineage>
</organism>
<dbReference type="EMBL" id="KN714775">
    <property type="protein sequence ID" value="KUI61395.1"/>
    <property type="molecule type" value="Genomic_DNA"/>
</dbReference>
<keyword evidence="2" id="KW-1185">Reference proteome</keyword>
<sequence length="120" mass="12638">MNENNAVGNLENPNSARVKAVVVRAMHHPEVRTTVQIKALINASTPVSPGVCPTEKPKSAPDASSTLVGHLKVAGAAGIAAGESVPEAVPAAAVVLRRHIHPEANLYRYVKLVVFMISFL</sequence>
<dbReference type="Proteomes" id="UP000078576">
    <property type="component" value="Unassembled WGS sequence"/>
</dbReference>
<evidence type="ECO:0000313" key="2">
    <source>
        <dbReference type="Proteomes" id="UP000078576"/>
    </source>
</evidence>
<reference evidence="2" key="1">
    <citation type="submission" date="2014-12" db="EMBL/GenBank/DDBJ databases">
        <title>Genome Sequence of Valsa Canker Pathogens Uncovers a Specific Adaption of Colonization on Woody Bark.</title>
        <authorList>
            <person name="Yin Z."/>
            <person name="Liu H."/>
            <person name="Gao X."/>
            <person name="Li Z."/>
            <person name="Song N."/>
            <person name="Ke X."/>
            <person name="Dai Q."/>
            <person name="Wu Y."/>
            <person name="Sun Y."/>
            <person name="Xu J.-R."/>
            <person name="Kang Z.K."/>
            <person name="Wang L."/>
            <person name="Huang L."/>
        </authorList>
    </citation>
    <scope>NUCLEOTIDE SEQUENCE [LARGE SCALE GENOMIC DNA]</scope>
    <source>
        <strain evidence="2">SXYL134</strain>
    </source>
</reference>
<name>A0A194VBN6_CYTMA</name>
<accession>A0A194VBN6</accession>
<proteinExistence type="predicted"/>
<protein>
    <submittedName>
        <fullName evidence="1">Uncharacterized protein</fullName>
    </submittedName>
</protein>
<gene>
    <name evidence="1" type="ORF">VP1G_11269</name>
</gene>
<dbReference type="AlphaFoldDB" id="A0A194VBN6"/>